<keyword evidence="4 8" id="KW-0833">Ubl conjugation pathway</keyword>
<protein>
    <recommendedName>
        <fullName evidence="8">Ubiquitin carboxyl-terminal hydrolase</fullName>
        <ecNumber evidence="8">3.4.19.12</ecNumber>
    </recommendedName>
</protein>
<comment type="similarity">
    <text evidence="2 7 8">Belongs to the peptidase C12 family.</text>
</comment>
<dbReference type="PANTHER" id="PTHR10589">
    <property type="entry name" value="UBIQUITIN CARBOXYL-TERMINAL HYDROLASE"/>
    <property type="match status" value="1"/>
</dbReference>
<dbReference type="GO" id="GO:0006511">
    <property type="term" value="P:ubiquitin-dependent protein catabolic process"/>
    <property type="evidence" value="ECO:0007669"/>
    <property type="project" value="UniProtKB-UniRule"/>
</dbReference>
<evidence type="ECO:0000256" key="8">
    <source>
        <dbReference type="RuleBase" id="RU361215"/>
    </source>
</evidence>
<evidence type="ECO:0000256" key="4">
    <source>
        <dbReference type="ARBA" id="ARBA00022786"/>
    </source>
</evidence>
<keyword evidence="11" id="KW-1185">Reference proteome</keyword>
<evidence type="ECO:0000313" key="10">
    <source>
        <dbReference type="EMBL" id="KAK0391795.1"/>
    </source>
</evidence>
<comment type="caution">
    <text evidence="7">Lacks conserved residue(s) required for the propagation of feature annotation.</text>
</comment>
<keyword evidence="3 8" id="KW-0645">Protease</keyword>
<keyword evidence="6 8" id="KW-0788">Thiol protease</keyword>
<dbReference type="Pfam" id="PF01088">
    <property type="entry name" value="Peptidase_C12"/>
    <property type="match status" value="1"/>
</dbReference>
<dbReference type="PANTHER" id="PTHR10589:SF17">
    <property type="entry name" value="UBIQUITIN CARBOXYL-TERMINAL HYDROLASE"/>
    <property type="match status" value="1"/>
</dbReference>
<dbReference type="SUPFAM" id="SSF54001">
    <property type="entry name" value="Cysteine proteinases"/>
    <property type="match status" value="1"/>
</dbReference>
<proteinExistence type="inferred from homology"/>
<organism evidence="10 11">
    <name type="scientific">Sarocladium strictum</name>
    <name type="common">Black bundle disease fungus</name>
    <name type="synonym">Acremonium strictum</name>
    <dbReference type="NCBI Taxonomy" id="5046"/>
    <lineage>
        <taxon>Eukaryota</taxon>
        <taxon>Fungi</taxon>
        <taxon>Dikarya</taxon>
        <taxon>Ascomycota</taxon>
        <taxon>Pezizomycotina</taxon>
        <taxon>Sordariomycetes</taxon>
        <taxon>Hypocreomycetidae</taxon>
        <taxon>Hypocreales</taxon>
        <taxon>Sarocladiaceae</taxon>
        <taxon>Sarocladium</taxon>
    </lineage>
</organism>
<dbReference type="InterPro" id="IPR036959">
    <property type="entry name" value="Peptidase_C12_UCH_sf"/>
</dbReference>
<dbReference type="FunFam" id="3.40.532.10:FF:000006">
    <property type="entry name" value="Ubiquitin carboxyl-terminal hydrolase"/>
    <property type="match status" value="1"/>
</dbReference>
<evidence type="ECO:0000259" key="9">
    <source>
        <dbReference type="PROSITE" id="PS52048"/>
    </source>
</evidence>
<dbReference type="InterPro" id="IPR001578">
    <property type="entry name" value="Peptidase_C12_UCH"/>
</dbReference>
<dbReference type="CDD" id="cd09616">
    <property type="entry name" value="Peptidase_C12_UCH_L1_L3"/>
    <property type="match status" value="1"/>
</dbReference>
<evidence type="ECO:0000256" key="1">
    <source>
        <dbReference type="ARBA" id="ARBA00000707"/>
    </source>
</evidence>
<dbReference type="Proteomes" id="UP001175261">
    <property type="component" value="Unassembled WGS sequence"/>
</dbReference>
<dbReference type="GO" id="GO:0004843">
    <property type="term" value="F:cysteine-type deubiquitinase activity"/>
    <property type="evidence" value="ECO:0007669"/>
    <property type="project" value="UniProtKB-EC"/>
</dbReference>
<dbReference type="InterPro" id="IPR038765">
    <property type="entry name" value="Papain-like_cys_pep_sf"/>
</dbReference>
<evidence type="ECO:0000313" key="11">
    <source>
        <dbReference type="Proteomes" id="UP001175261"/>
    </source>
</evidence>
<evidence type="ECO:0000256" key="5">
    <source>
        <dbReference type="ARBA" id="ARBA00022801"/>
    </source>
</evidence>
<dbReference type="PROSITE" id="PS52048">
    <property type="entry name" value="UCH_DOMAIN"/>
    <property type="match status" value="1"/>
</dbReference>
<accession>A0AA39GQP4</accession>
<comment type="caution">
    <text evidence="10">The sequence shown here is derived from an EMBL/GenBank/DDBJ whole genome shotgun (WGS) entry which is preliminary data.</text>
</comment>
<reference evidence="10" key="1">
    <citation type="submission" date="2022-10" db="EMBL/GenBank/DDBJ databases">
        <title>Determination and structural analysis of whole genome sequence of Sarocladium strictum F4-1.</title>
        <authorList>
            <person name="Hu L."/>
            <person name="Jiang Y."/>
        </authorList>
    </citation>
    <scope>NUCLEOTIDE SEQUENCE</scope>
    <source>
        <strain evidence="10">F4-1</strain>
    </source>
</reference>
<gene>
    <name evidence="10" type="ORF">NLU13_1294</name>
</gene>
<dbReference type="AlphaFoldDB" id="A0AA39GQP4"/>
<evidence type="ECO:0000256" key="2">
    <source>
        <dbReference type="ARBA" id="ARBA00009326"/>
    </source>
</evidence>
<evidence type="ECO:0000256" key="7">
    <source>
        <dbReference type="PROSITE-ProRule" id="PRU01393"/>
    </source>
</evidence>
<dbReference type="EC" id="3.4.19.12" evidence="8"/>
<dbReference type="EMBL" id="JAPDFR010000001">
    <property type="protein sequence ID" value="KAK0391795.1"/>
    <property type="molecule type" value="Genomic_DNA"/>
</dbReference>
<keyword evidence="5 8" id="KW-0378">Hydrolase</keyword>
<feature type="domain" description="UCH catalytic" evidence="9">
    <location>
        <begin position="101"/>
        <end position="334"/>
    </location>
</feature>
<sequence length="337" mass="37005">MAKLSARTGNLEGRLVSGDLELLTSSDSNPMPAPFSHDIICFMSLQYIVVDFLRPFGCGVRVDTPSTATSFTILFITSKSSNNITKMPAEGVYINESGKKIVIPLENNPEVFTSLAHDLGLSSELGFYDVFSIDDPDLLAIIPRPVYALIFITPPEQYNKVRAADKTPLVKDGLTYAGKGEDEPVVWFEQTIGNACGLYALIHSVANGDARSYIRPDSLIDKIIKEATPLSPVPRARVLYDSDELEEFHMRAARTGDSATPAASDFVELHFIAFTKGRDGHLWELEGATDGPVDRGQLEEGEDMLSEKALRKGVRKFIEFAEGNPNFSIVALAKRQD</sequence>
<dbReference type="Gene3D" id="3.40.532.10">
    <property type="entry name" value="Peptidase C12, ubiquitin carboxyl-terminal hydrolase"/>
    <property type="match status" value="1"/>
</dbReference>
<evidence type="ECO:0000256" key="6">
    <source>
        <dbReference type="ARBA" id="ARBA00022807"/>
    </source>
</evidence>
<dbReference type="GO" id="GO:0016579">
    <property type="term" value="P:protein deubiquitination"/>
    <property type="evidence" value="ECO:0007669"/>
    <property type="project" value="TreeGrafter"/>
</dbReference>
<dbReference type="PRINTS" id="PR00707">
    <property type="entry name" value="UBCTHYDRLASE"/>
</dbReference>
<comment type="catalytic activity">
    <reaction evidence="1 8">
        <text>Thiol-dependent hydrolysis of ester, thioester, amide, peptide and isopeptide bonds formed by the C-terminal Gly of ubiquitin (a 76-residue protein attached to proteins as an intracellular targeting signal).</text>
        <dbReference type="EC" id="3.4.19.12"/>
    </reaction>
</comment>
<name>A0AA39GQP4_SARSR</name>
<evidence type="ECO:0000256" key="3">
    <source>
        <dbReference type="ARBA" id="ARBA00022670"/>
    </source>
</evidence>
<dbReference type="PROSITE" id="PS00140">
    <property type="entry name" value="UCH_1"/>
    <property type="match status" value="1"/>
</dbReference>
<dbReference type="InterPro" id="IPR057254">
    <property type="entry name" value="UCH_AS"/>
</dbReference>
<dbReference type="GO" id="GO:0005737">
    <property type="term" value="C:cytoplasm"/>
    <property type="evidence" value="ECO:0007669"/>
    <property type="project" value="TreeGrafter"/>
</dbReference>